<comment type="caution">
    <text evidence="2">The sequence shown here is derived from an EMBL/GenBank/DDBJ whole genome shotgun (WGS) entry which is preliminary data.</text>
</comment>
<proteinExistence type="predicted"/>
<evidence type="ECO:0000313" key="3">
    <source>
        <dbReference type="Proteomes" id="UP001162164"/>
    </source>
</evidence>
<dbReference type="EMBL" id="JAPWTJ010000557">
    <property type="protein sequence ID" value="KAJ8977370.1"/>
    <property type="molecule type" value="Genomic_DNA"/>
</dbReference>
<dbReference type="Proteomes" id="UP001162164">
    <property type="component" value="Unassembled WGS sequence"/>
</dbReference>
<organism evidence="2 3">
    <name type="scientific">Molorchus minor</name>
    <dbReference type="NCBI Taxonomy" id="1323400"/>
    <lineage>
        <taxon>Eukaryota</taxon>
        <taxon>Metazoa</taxon>
        <taxon>Ecdysozoa</taxon>
        <taxon>Arthropoda</taxon>
        <taxon>Hexapoda</taxon>
        <taxon>Insecta</taxon>
        <taxon>Pterygota</taxon>
        <taxon>Neoptera</taxon>
        <taxon>Endopterygota</taxon>
        <taxon>Coleoptera</taxon>
        <taxon>Polyphaga</taxon>
        <taxon>Cucujiformia</taxon>
        <taxon>Chrysomeloidea</taxon>
        <taxon>Cerambycidae</taxon>
        <taxon>Lamiinae</taxon>
        <taxon>Monochamini</taxon>
        <taxon>Molorchus</taxon>
    </lineage>
</organism>
<evidence type="ECO:0000256" key="1">
    <source>
        <dbReference type="SAM" id="MobiDB-lite"/>
    </source>
</evidence>
<protein>
    <submittedName>
        <fullName evidence="2">Uncharacterized protein</fullName>
    </submittedName>
</protein>
<accession>A0ABQ9JH42</accession>
<feature type="compositionally biased region" description="Polar residues" evidence="1">
    <location>
        <begin position="11"/>
        <end position="20"/>
    </location>
</feature>
<keyword evidence="3" id="KW-1185">Reference proteome</keyword>
<feature type="compositionally biased region" description="Polar residues" evidence="1">
    <location>
        <begin position="31"/>
        <end position="48"/>
    </location>
</feature>
<gene>
    <name evidence="2" type="ORF">NQ317_007445</name>
</gene>
<reference evidence="2" key="1">
    <citation type="journal article" date="2023" name="Insect Mol. Biol.">
        <title>Genome sequencing provides insights into the evolution of gene families encoding plant cell wall-degrading enzymes in longhorned beetles.</title>
        <authorList>
            <person name="Shin N.R."/>
            <person name="Okamura Y."/>
            <person name="Kirsch R."/>
            <person name="Pauchet Y."/>
        </authorList>
    </citation>
    <scope>NUCLEOTIDE SEQUENCE</scope>
    <source>
        <strain evidence="2">MMC_N1</strain>
    </source>
</reference>
<name>A0ABQ9JH42_9CUCU</name>
<feature type="region of interest" description="Disordered" evidence="1">
    <location>
        <begin position="1"/>
        <end position="48"/>
    </location>
</feature>
<sequence>MPQKVKESESNENTAHTDQSLSRETEAQLPSLPNKQNVHGSNSQSQSLSITNYNSEPYIFLSTATVYVLDRHGNGHLCRVLLDNCS</sequence>
<evidence type="ECO:0000313" key="2">
    <source>
        <dbReference type="EMBL" id="KAJ8977370.1"/>
    </source>
</evidence>